<evidence type="ECO:0000313" key="1">
    <source>
        <dbReference type="EMBL" id="QSY50503.1"/>
    </source>
</evidence>
<gene>
    <name evidence="1" type="ORF">J3S04_05920</name>
</gene>
<dbReference type="Proteomes" id="UP000671836">
    <property type="component" value="Chromosome"/>
</dbReference>
<reference evidence="1 2" key="1">
    <citation type="submission" date="2021-03" db="EMBL/GenBank/DDBJ databases">
        <title>Streptomyces strains.</title>
        <authorList>
            <person name="Lund M.B."/>
            <person name="Toerring T."/>
        </authorList>
    </citation>
    <scope>NUCLEOTIDE SEQUENCE [LARGE SCALE GENOMIC DNA]</scope>
    <source>
        <strain evidence="1 2">KCC S-1010</strain>
    </source>
</reference>
<protein>
    <submittedName>
        <fullName evidence="1">Uncharacterized protein</fullName>
    </submittedName>
</protein>
<name>A0ABX7RSP9_9ACTN</name>
<dbReference type="EMBL" id="CP071595">
    <property type="protein sequence ID" value="QSY50503.1"/>
    <property type="molecule type" value="Genomic_DNA"/>
</dbReference>
<organism evidence="1 2">
    <name type="scientific">Streptomyces griseocarneus</name>
    <dbReference type="NCBI Taxonomy" id="51201"/>
    <lineage>
        <taxon>Bacteria</taxon>
        <taxon>Bacillati</taxon>
        <taxon>Actinomycetota</taxon>
        <taxon>Actinomycetes</taxon>
        <taxon>Kitasatosporales</taxon>
        <taxon>Streptomycetaceae</taxon>
        <taxon>Streptomyces</taxon>
    </lineage>
</organism>
<sequence length="67" mass="7167">MESIACHVAAYAPGAKTVAVAQLLRDLTVELKPDAKQFIADRLCTVLIEFGGTEEAEKLRAILRPGG</sequence>
<accession>A0ABX7RSP9</accession>
<evidence type="ECO:0000313" key="2">
    <source>
        <dbReference type="Proteomes" id="UP000671836"/>
    </source>
</evidence>
<keyword evidence="2" id="KW-1185">Reference proteome</keyword>
<proteinExistence type="predicted"/>
<dbReference type="RefSeq" id="WP_086573351.1">
    <property type="nucleotide sequence ID" value="NZ_CP071595.1"/>
</dbReference>